<evidence type="ECO:0000313" key="10">
    <source>
        <dbReference type="Proteomes" id="UP001417504"/>
    </source>
</evidence>
<dbReference type="InterPro" id="IPR001471">
    <property type="entry name" value="AP2/ERF_dom"/>
</dbReference>
<dbReference type="GO" id="GO:0003700">
    <property type="term" value="F:DNA-binding transcription factor activity"/>
    <property type="evidence" value="ECO:0007669"/>
    <property type="project" value="InterPro"/>
</dbReference>
<gene>
    <name evidence="9" type="ORF">Sjap_004503</name>
</gene>
<keyword evidence="2" id="KW-0936">Ethylene signaling pathway</keyword>
<dbReference type="PANTHER" id="PTHR31190:SF499">
    <property type="entry name" value="ETHYLENE-RESPONSIVE TRANSCRIPTION FACTOR ERF105"/>
    <property type="match status" value="1"/>
</dbReference>
<organism evidence="9 10">
    <name type="scientific">Stephania japonica</name>
    <dbReference type="NCBI Taxonomy" id="461633"/>
    <lineage>
        <taxon>Eukaryota</taxon>
        <taxon>Viridiplantae</taxon>
        <taxon>Streptophyta</taxon>
        <taxon>Embryophyta</taxon>
        <taxon>Tracheophyta</taxon>
        <taxon>Spermatophyta</taxon>
        <taxon>Magnoliopsida</taxon>
        <taxon>Ranunculales</taxon>
        <taxon>Menispermaceae</taxon>
        <taxon>Menispermoideae</taxon>
        <taxon>Cissampelideae</taxon>
        <taxon>Stephania</taxon>
    </lineage>
</organism>
<comment type="caution">
    <text evidence="9">The sequence shown here is derived from an EMBL/GenBank/DDBJ whole genome shotgun (WGS) entry which is preliminary data.</text>
</comment>
<dbReference type="AlphaFoldDB" id="A0AAP0K4M6"/>
<evidence type="ECO:0000256" key="4">
    <source>
        <dbReference type="ARBA" id="ARBA00023125"/>
    </source>
</evidence>
<feature type="domain" description="AP2/ERF" evidence="8">
    <location>
        <begin position="115"/>
        <end position="173"/>
    </location>
</feature>
<evidence type="ECO:0000256" key="2">
    <source>
        <dbReference type="ARBA" id="ARBA00022745"/>
    </source>
</evidence>
<keyword evidence="6" id="KW-0804">Transcription</keyword>
<protein>
    <recommendedName>
        <fullName evidence="8">AP2/ERF domain-containing protein</fullName>
    </recommendedName>
</protein>
<dbReference type="Gene3D" id="3.30.730.10">
    <property type="entry name" value="AP2/ERF domain"/>
    <property type="match status" value="1"/>
</dbReference>
<dbReference type="PANTHER" id="PTHR31190">
    <property type="entry name" value="DNA-BINDING DOMAIN"/>
    <property type="match status" value="1"/>
</dbReference>
<name>A0AAP0K4M6_9MAGN</name>
<sequence>MATQDELSALDFIRDHLLGDTASLDSFLIDSIISASKLCELQRNNSPNNSNSNNISSNSNCSQSDDKVVIISNCIIDNKIDDNDDDDDGKPSNWIDFGDQRSICESNNIEKNKKHYRGVRRRPWGKYAAEIRDPKKRGARVWLGTFDTAIEAARAYDRAAFNMRGSKAIVNFPLEIRSDGSAAEINSCRKREREGDESEIGVVKEAKVVKEESLLTEEVTDVSEVTASDMTAGWEGDDGNGWFNFPPLSPLFGFQELVVM</sequence>
<keyword evidence="10" id="KW-1185">Reference proteome</keyword>
<keyword evidence="4" id="KW-0238">DNA-binding</keyword>
<dbReference type="GO" id="GO:0000976">
    <property type="term" value="F:transcription cis-regulatory region binding"/>
    <property type="evidence" value="ECO:0007669"/>
    <property type="project" value="UniProtKB-ARBA"/>
</dbReference>
<evidence type="ECO:0000256" key="3">
    <source>
        <dbReference type="ARBA" id="ARBA00023015"/>
    </source>
</evidence>
<comment type="subcellular location">
    <subcellularLocation>
        <location evidence="1">Nucleus</location>
    </subcellularLocation>
</comment>
<dbReference type="GO" id="GO:0005634">
    <property type="term" value="C:nucleus"/>
    <property type="evidence" value="ECO:0007669"/>
    <property type="project" value="UniProtKB-SubCell"/>
</dbReference>
<evidence type="ECO:0000256" key="6">
    <source>
        <dbReference type="ARBA" id="ARBA00023163"/>
    </source>
</evidence>
<keyword evidence="3" id="KW-0805">Transcription regulation</keyword>
<proteinExistence type="predicted"/>
<evidence type="ECO:0000256" key="1">
    <source>
        <dbReference type="ARBA" id="ARBA00004123"/>
    </source>
</evidence>
<keyword evidence="7" id="KW-0539">Nucleus</keyword>
<dbReference type="GO" id="GO:0009873">
    <property type="term" value="P:ethylene-activated signaling pathway"/>
    <property type="evidence" value="ECO:0007669"/>
    <property type="project" value="UniProtKB-KW"/>
</dbReference>
<accession>A0AAP0K4M6</accession>
<evidence type="ECO:0000256" key="7">
    <source>
        <dbReference type="ARBA" id="ARBA00023242"/>
    </source>
</evidence>
<dbReference type="SUPFAM" id="SSF54171">
    <property type="entry name" value="DNA-binding domain"/>
    <property type="match status" value="1"/>
</dbReference>
<keyword evidence="5" id="KW-0010">Activator</keyword>
<dbReference type="GO" id="GO:0006950">
    <property type="term" value="P:response to stress"/>
    <property type="evidence" value="ECO:0007669"/>
    <property type="project" value="UniProtKB-ARBA"/>
</dbReference>
<dbReference type="EMBL" id="JBBNAE010000002">
    <property type="protein sequence ID" value="KAK9144600.1"/>
    <property type="molecule type" value="Genomic_DNA"/>
</dbReference>
<evidence type="ECO:0000313" key="9">
    <source>
        <dbReference type="EMBL" id="KAK9144600.1"/>
    </source>
</evidence>
<dbReference type="InterPro" id="IPR044808">
    <property type="entry name" value="ERF_plant"/>
</dbReference>
<dbReference type="InterPro" id="IPR036955">
    <property type="entry name" value="AP2/ERF_dom_sf"/>
</dbReference>
<reference evidence="9 10" key="1">
    <citation type="submission" date="2024-01" db="EMBL/GenBank/DDBJ databases">
        <title>Genome assemblies of Stephania.</title>
        <authorList>
            <person name="Yang L."/>
        </authorList>
    </citation>
    <scope>NUCLEOTIDE SEQUENCE [LARGE SCALE GENOMIC DNA]</scope>
    <source>
        <strain evidence="9">QJT</strain>
        <tissue evidence="9">Leaf</tissue>
    </source>
</reference>
<dbReference type="PROSITE" id="PS51032">
    <property type="entry name" value="AP2_ERF"/>
    <property type="match status" value="1"/>
</dbReference>
<dbReference type="CDD" id="cd00018">
    <property type="entry name" value="AP2"/>
    <property type="match status" value="1"/>
</dbReference>
<dbReference type="SMART" id="SM00380">
    <property type="entry name" value="AP2"/>
    <property type="match status" value="1"/>
</dbReference>
<dbReference type="Proteomes" id="UP001417504">
    <property type="component" value="Unassembled WGS sequence"/>
</dbReference>
<dbReference type="FunFam" id="3.30.730.10:FF:000001">
    <property type="entry name" value="Ethylene-responsive transcription factor 2"/>
    <property type="match status" value="1"/>
</dbReference>
<evidence type="ECO:0000256" key="5">
    <source>
        <dbReference type="ARBA" id="ARBA00023159"/>
    </source>
</evidence>
<dbReference type="InterPro" id="IPR016177">
    <property type="entry name" value="DNA-bd_dom_sf"/>
</dbReference>
<dbReference type="PRINTS" id="PR00367">
    <property type="entry name" value="ETHRSPELEMNT"/>
</dbReference>
<evidence type="ECO:0000259" key="8">
    <source>
        <dbReference type="PROSITE" id="PS51032"/>
    </source>
</evidence>
<dbReference type="Pfam" id="PF00847">
    <property type="entry name" value="AP2"/>
    <property type="match status" value="1"/>
</dbReference>